<evidence type="ECO:0000259" key="4">
    <source>
        <dbReference type="PROSITE" id="PS50158"/>
    </source>
</evidence>
<comment type="caution">
    <text evidence="5">The sequence shown here is derived from an EMBL/GenBank/DDBJ whole genome shotgun (WGS) entry which is preliminary data.</text>
</comment>
<protein>
    <recommendedName>
        <fullName evidence="4">CCHC-type domain-containing protein</fullName>
    </recommendedName>
</protein>
<reference evidence="5" key="2">
    <citation type="submission" date="2023-05" db="EMBL/GenBank/DDBJ databases">
        <authorList>
            <consortium name="Lawrence Berkeley National Laboratory"/>
            <person name="Steindorff A."/>
            <person name="Hensen N."/>
            <person name="Bonometti L."/>
            <person name="Westerberg I."/>
            <person name="Brannstrom I.O."/>
            <person name="Guillou S."/>
            <person name="Cros-Aarteil S."/>
            <person name="Calhoun S."/>
            <person name="Haridas S."/>
            <person name="Kuo A."/>
            <person name="Mondo S."/>
            <person name="Pangilinan J."/>
            <person name="Riley R."/>
            <person name="Labutti K."/>
            <person name="Andreopoulos B."/>
            <person name="Lipzen A."/>
            <person name="Chen C."/>
            <person name="Yanf M."/>
            <person name="Daum C."/>
            <person name="Ng V."/>
            <person name="Clum A."/>
            <person name="Ohm R."/>
            <person name="Martin F."/>
            <person name="Silar P."/>
            <person name="Natvig D."/>
            <person name="Lalanne C."/>
            <person name="Gautier V."/>
            <person name="Ament-Velasquez S.L."/>
            <person name="Kruys A."/>
            <person name="Hutchinson M.I."/>
            <person name="Powell A.J."/>
            <person name="Barry K."/>
            <person name="Miller A.N."/>
            <person name="Grigoriev I.V."/>
            <person name="Debuchy R."/>
            <person name="Gladieux P."/>
            <person name="Thoren M.H."/>
            <person name="Johannesson H."/>
        </authorList>
    </citation>
    <scope>NUCLEOTIDE SEQUENCE</scope>
    <source>
        <strain evidence="5">CBS 532.94</strain>
    </source>
</reference>
<evidence type="ECO:0000256" key="1">
    <source>
        <dbReference type="PROSITE-ProRule" id="PRU00047"/>
    </source>
</evidence>
<dbReference type="InterPro" id="IPR001878">
    <property type="entry name" value="Znf_CCHC"/>
</dbReference>
<accession>A0AAN7C5U3</accession>
<sequence>MSGLKTDDSAEMRDRREEIAAALEDYPQLRNYFTNVTNPIATDGDPIRLIGQAKTNPIVAKGLTVFNIMASTCEAEIDRLNGLLRQAEQHRKTIEKALTMALSKTDRDEAIPIKHPEAFTGDSNDLAKRTEEFKHWRQRVLSIWIDYPRKFRTERQKLTYFLTVLGGSALRSISKRLEDIIKHPDDSEQWAWDTAEEVIIELAKQYETFDEKTDALKKITDLKQEDEYADYDRFVAYFTNLATTLEWDDKTKAMQFELRLCSKLKKAIESRDDMPDDDDFDGWVEKCRKITNRQATAAALGKMSQGFKAKAPANGNNDAGKKDKNKGGDPMDLDAMKLAIARLPQEVLNHRYQNGLCLNCGNPDHYAKNCKKKANNGGSGRGSARLLKND</sequence>
<dbReference type="GO" id="GO:0008270">
    <property type="term" value="F:zinc ion binding"/>
    <property type="evidence" value="ECO:0007669"/>
    <property type="project" value="UniProtKB-KW"/>
</dbReference>
<feature type="coiled-coil region" evidence="2">
    <location>
        <begin position="70"/>
        <end position="97"/>
    </location>
</feature>
<keyword evidence="1" id="KW-0863">Zinc-finger</keyword>
<dbReference type="PROSITE" id="PS50158">
    <property type="entry name" value="ZF_CCHC"/>
    <property type="match status" value="1"/>
</dbReference>
<name>A0AAN7C5U3_9PEZI</name>
<feature type="region of interest" description="Disordered" evidence="3">
    <location>
        <begin position="308"/>
        <end position="331"/>
    </location>
</feature>
<evidence type="ECO:0000256" key="3">
    <source>
        <dbReference type="SAM" id="MobiDB-lite"/>
    </source>
</evidence>
<dbReference type="Proteomes" id="UP001303760">
    <property type="component" value="Unassembled WGS sequence"/>
</dbReference>
<keyword evidence="1" id="KW-0479">Metal-binding</keyword>
<dbReference type="AlphaFoldDB" id="A0AAN7C5U3"/>
<evidence type="ECO:0000256" key="2">
    <source>
        <dbReference type="SAM" id="Coils"/>
    </source>
</evidence>
<organism evidence="5 6">
    <name type="scientific">Achaetomium macrosporum</name>
    <dbReference type="NCBI Taxonomy" id="79813"/>
    <lineage>
        <taxon>Eukaryota</taxon>
        <taxon>Fungi</taxon>
        <taxon>Dikarya</taxon>
        <taxon>Ascomycota</taxon>
        <taxon>Pezizomycotina</taxon>
        <taxon>Sordariomycetes</taxon>
        <taxon>Sordariomycetidae</taxon>
        <taxon>Sordariales</taxon>
        <taxon>Chaetomiaceae</taxon>
        <taxon>Achaetomium</taxon>
    </lineage>
</organism>
<keyword evidence="2" id="KW-0175">Coiled coil</keyword>
<keyword evidence="6" id="KW-1185">Reference proteome</keyword>
<reference evidence="5" key="1">
    <citation type="journal article" date="2023" name="Mol. Phylogenet. Evol.">
        <title>Genome-scale phylogeny and comparative genomics of the fungal order Sordariales.</title>
        <authorList>
            <person name="Hensen N."/>
            <person name="Bonometti L."/>
            <person name="Westerberg I."/>
            <person name="Brannstrom I.O."/>
            <person name="Guillou S."/>
            <person name="Cros-Aarteil S."/>
            <person name="Calhoun S."/>
            <person name="Haridas S."/>
            <person name="Kuo A."/>
            <person name="Mondo S."/>
            <person name="Pangilinan J."/>
            <person name="Riley R."/>
            <person name="LaButti K."/>
            <person name="Andreopoulos B."/>
            <person name="Lipzen A."/>
            <person name="Chen C."/>
            <person name="Yan M."/>
            <person name="Daum C."/>
            <person name="Ng V."/>
            <person name="Clum A."/>
            <person name="Steindorff A."/>
            <person name="Ohm R.A."/>
            <person name="Martin F."/>
            <person name="Silar P."/>
            <person name="Natvig D.O."/>
            <person name="Lalanne C."/>
            <person name="Gautier V."/>
            <person name="Ament-Velasquez S.L."/>
            <person name="Kruys A."/>
            <person name="Hutchinson M.I."/>
            <person name="Powell A.J."/>
            <person name="Barry K."/>
            <person name="Miller A.N."/>
            <person name="Grigoriev I.V."/>
            <person name="Debuchy R."/>
            <person name="Gladieux P."/>
            <person name="Hiltunen Thoren M."/>
            <person name="Johannesson H."/>
        </authorList>
    </citation>
    <scope>NUCLEOTIDE SEQUENCE</scope>
    <source>
        <strain evidence="5">CBS 532.94</strain>
    </source>
</reference>
<feature type="compositionally biased region" description="Basic and acidic residues" evidence="3">
    <location>
        <begin position="319"/>
        <end position="329"/>
    </location>
</feature>
<keyword evidence="1" id="KW-0862">Zinc</keyword>
<dbReference type="SMART" id="SM00343">
    <property type="entry name" value="ZnF_C2HC"/>
    <property type="match status" value="1"/>
</dbReference>
<evidence type="ECO:0000313" key="5">
    <source>
        <dbReference type="EMBL" id="KAK4235755.1"/>
    </source>
</evidence>
<gene>
    <name evidence="5" type="ORF">C8A03DRAFT_36389</name>
</gene>
<dbReference type="EMBL" id="MU860241">
    <property type="protein sequence ID" value="KAK4235755.1"/>
    <property type="molecule type" value="Genomic_DNA"/>
</dbReference>
<dbReference type="GO" id="GO:0003676">
    <property type="term" value="F:nucleic acid binding"/>
    <property type="evidence" value="ECO:0007669"/>
    <property type="project" value="InterPro"/>
</dbReference>
<evidence type="ECO:0000313" key="6">
    <source>
        <dbReference type="Proteomes" id="UP001303760"/>
    </source>
</evidence>
<feature type="domain" description="CCHC-type" evidence="4">
    <location>
        <begin position="357"/>
        <end position="372"/>
    </location>
</feature>
<proteinExistence type="predicted"/>